<protein>
    <submittedName>
        <fullName evidence="1">Uncharacterized protein</fullName>
    </submittedName>
</protein>
<accession>A0A1F5TDF4</accession>
<organism evidence="1 2">
    <name type="scientific">Candidatus Falkowbacteria bacterium RIFOXYC2_FULL_48_21</name>
    <dbReference type="NCBI Taxonomy" id="1798005"/>
    <lineage>
        <taxon>Bacteria</taxon>
        <taxon>Candidatus Falkowiibacteriota</taxon>
    </lineage>
</organism>
<comment type="caution">
    <text evidence="1">The sequence shown here is derived from an EMBL/GenBank/DDBJ whole genome shotgun (WGS) entry which is preliminary data.</text>
</comment>
<sequence length="149" mass="16391">MKEITWEEVHKLPSGSLVRSVGKEQEAENDPVCYDFVVIQEAEMPACFTTSMIREGALQFYPEDVGARFGELNLADGNIVGFVYTHEGTSLGVGKIDLPALKHYVFEPMDVAELLATTMRLIAGYRTLAIESAQVCAKAAKPLFGRDAF</sequence>
<gene>
    <name evidence="1" type="ORF">A2482_00245</name>
</gene>
<dbReference type="AlphaFoldDB" id="A0A1F5TDF4"/>
<dbReference type="EMBL" id="MFGM01000029">
    <property type="protein sequence ID" value="OGF36793.1"/>
    <property type="molecule type" value="Genomic_DNA"/>
</dbReference>
<reference evidence="1 2" key="1">
    <citation type="journal article" date="2016" name="Nat. Commun.">
        <title>Thousands of microbial genomes shed light on interconnected biogeochemical processes in an aquifer system.</title>
        <authorList>
            <person name="Anantharaman K."/>
            <person name="Brown C.T."/>
            <person name="Hug L.A."/>
            <person name="Sharon I."/>
            <person name="Castelle C.J."/>
            <person name="Probst A.J."/>
            <person name="Thomas B.C."/>
            <person name="Singh A."/>
            <person name="Wilkins M.J."/>
            <person name="Karaoz U."/>
            <person name="Brodie E.L."/>
            <person name="Williams K.H."/>
            <person name="Hubbard S.S."/>
            <person name="Banfield J.F."/>
        </authorList>
    </citation>
    <scope>NUCLEOTIDE SEQUENCE [LARGE SCALE GENOMIC DNA]</scope>
</reference>
<proteinExistence type="predicted"/>
<evidence type="ECO:0000313" key="2">
    <source>
        <dbReference type="Proteomes" id="UP000178656"/>
    </source>
</evidence>
<evidence type="ECO:0000313" key="1">
    <source>
        <dbReference type="EMBL" id="OGF36793.1"/>
    </source>
</evidence>
<name>A0A1F5TDF4_9BACT</name>
<dbReference type="Proteomes" id="UP000178656">
    <property type="component" value="Unassembled WGS sequence"/>
</dbReference>